<dbReference type="SUPFAM" id="SSF140663">
    <property type="entry name" value="TTHA0068-like"/>
    <property type="match status" value="1"/>
</dbReference>
<dbReference type="InterPro" id="IPR005500">
    <property type="entry name" value="DUF309"/>
</dbReference>
<evidence type="ECO:0000313" key="2">
    <source>
        <dbReference type="EMBL" id="TQN28716.1"/>
    </source>
</evidence>
<evidence type="ECO:0000256" key="1">
    <source>
        <dbReference type="SAM" id="MobiDB-lite"/>
    </source>
</evidence>
<dbReference type="Proteomes" id="UP000317422">
    <property type="component" value="Unassembled WGS sequence"/>
</dbReference>
<dbReference type="PANTHER" id="PTHR34796">
    <property type="entry name" value="EXPRESSED PROTEIN"/>
    <property type="match status" value="1"/>
</dbReference>
<sequence>MQENTSAARDRDPEGRAQNQRPRDGYGRPLPHGSQGVPRIPEDAVFTPEEGLTEAQRLLEGGYAFHAHEVLEAVWKSASAPDRELWRGLAQLAVGLTHAQRGNRLGAARLLRRGAQRVAEYGSAAPDGVDAVGVARYGNSVAERLEAGDDGPIDTSALRLRR</sequence>
<accession>A0A543NA94</accession>
<reference evidence="2 3" key="1">
    <citation type="submission" date="2019-06" db="EMBL/GenBank/DDBJ databases">
        <title>Sequencing the genomes of 1000 actinobacteria strains.</title>
        <authorList>
            <person name="Klenk H.-P."/>
        </authorList>
    </citation>
    <scope>NUCLEOTIDE SEQUENCE [LARGE SCALE GENOMIC DNA]</scope>
    <source>
        <strain evidence="2 3">DSM 45015</strain>
    </source>
</reference>
<gene>
    <name evidence="2" type="ORF">FHX37_4077</name>
</gene>
<organism evidence="2 3">
    <name type="scientific">Haloactinospora alba</name>
    <dbReference type="NCBI Taxonomy" id="405555"/>
    <lineage>
        <taxon>Bacteria</taxon>
        <taxon>Bacillati</taxon>
        <taxon>Actinomycetota</taxon>
        <taxon>Actinomycetes</taxon>
        <taxon>Streptosporangiales</taxon>
        <taxon>Nocardiopsidaceae</taxon>
        <taxon>Haloactinospora</taxon>
    </lineage>
</organism>
<name>A0A543NA94_9ACTN</name>
<dbReference type="Gene3D" id="1.10.3450.10">
    <property type="entry name" value="TTHA0068-like"/>
    <property type="match status" value="1"/>
</dbReference>
<dbReference type="OrthoDB" id="160968at2"/>
<dbReference type="EMBL" id="VFQC01000002">
    <property type="protein sequence ID" value="TQN28716.1"/>
    <property type="molecule type" value="Genomic_DNA"/>
</dbReference>
<feature type="compositionally biased region" description="Basic and acidic residues" evidence="1">
    <location>
        <begin position="8"/>
        <end position="26"/>
    </location>
</feature>
<protein>
    <recommendedName>
        <fullName evidence="4">DUF309 family protein family protein</fullName>
    </recommendedName>
</protein>
<comment type="caution">
    <text evidence="2">The sequence shown here is derived from an EMBL/GenBank/DDBJ whole genome shotgun (WGS) entry which is preliminary data.</text>
</comment>
<keyword evidence="3" id="KW-1185">Reference proteome</keyword>
<dbReference type="Pfam" id="PF03745">
    <property type="entry name" value="DUF309"/>
    <property type="match status" value="1"/>
</dbReference>
<dbReference type="RefSeq" id="WP_141925725.1">
    <property type="nucleotide sequence ID" value="NZ_VFQC01000002.1"/>
</dbReference>
<dbReference type="InterPro" id="IPR023203">
    <property type="entry name" value="TTHA0068_sf"/>
</dbReference>
<dbReference type="AlphaFoldDB" id="A0A543NA94"/>
<evidence type="ECO:0008006" key="4">
    <source>
        <dbReference type="Google" id="ProtNLM"/>
    </source>
</evidence>
<proteinExistence type="predicted"/>
<dbReference type="PANTHER" id="PTHR34796:SF1">
    <property type="entry name" value="EXPRESSED PROTEIN"/>
    <property type="match status" value="1"/>
</dbReference>
<feature type="region of interest" description="Disordered" evidence="1">
    <location>
        <begin position="1"/>
        <end position="41"/>
    </location>
</feature>
<evidence type="ECO:0000313" key="3">
    <source>
        <dbReference type="Proteomes" id="UP000317422"/>
    </source>
</evidence>